<reference evidence="8 9" key="1">
    <citation type="journal article" date="2013" name="Int. J. Syst. Evol. Microbiol.">
        <title>Marinoscillum luteum sp. nov., isolated from marine sediment.</title>
        <authorList>
            <person name="Cha I.T."/>
            <person name="Park S.J."/>
            <person name="Kim S.J."/>
            <person name="Kim J.G."/>
            <person name="Jung M.Y."/>
            <person name="Shin K.S."/>
            <person name="Kwon K.K."/>
            <person name="Yang S.H."/>
            <person name="Seo Y.S."/>
            <person name="Rhee S.K."/>
        </authorList>
    </citation>
    <scope>NUCLEOTIDE SEQUENCE [LARGE SCALE GENOMIC DNA]</scope>
    <source>
        <strain evidence="8 9">KCTC 23939</strain>
    </source>
</reference>
<keyword evidence="9" id="KW-1185">Reference proteome</keyword>
<dbReference type="RefSeq" id="WP_395417416.1">
    <property type="nucleotide sequence ID" value="NZ_JBIPKE010000016.1"/>
</dbReference>
<dbReference type="InterPro" id="IPR006143">
    <property type="entry name" value="RND_pump_MFP"/>
</dbReference>
<dbReference type="Gene3D" id="2.40.30.170">
    <property type="match status" value="1"/>
</dbReference>
<evidence type="ECO:0000259" key="4">
    <source>
        <dbReference type="Pfam" id="PF25876"/>
    </source>
</evidence>
<evidence type="ECO:0000259" key="6">
    <source>
        <dbReference type="Pfam" id="PF25944"/>
    </source>
</evidence>
<dbReference type="InterPro" id="IPR058626">
    <property type="entry name" value="MdtA-like_b-barrel"/>
</dbReference>
<dbReference type="NCBIfam" id="TIGR01730">
    <property type="entry name" value="RND_mfp"/>
    <property type="match status" value="1"/>
</dbReference>
<accession>A0ABW7N8G7</accession>
<comment type="similarity">
    <text evidence="2">Belongs to the membrane fusion protein (MFP) (TC 8.A.1) family.</text>
</comment>
<evidence type="ECO:0000256" key="1">
    <source>
        <dbReference type="ARBA" id="ARBA00004196"/>
    </source>
</evidence>
<dbReference type="Gene3D" id="1.10.287.470">
    <property type="entry name" value="Helix hairpin bin"/>
    <property type="match status" value="1"/>
</dbReference>
<dbReference type="InterPro" id="IPR058625">
    <property type="entry name" value="MdtA-like_BSH"/>
</dbReference>
<feature type="domain" description="Multidrug resistance protein MdtA-like barrel-sandwich hybrid" evidence="5">
    <location>
        <begin position="62"/>
        <end position="202"/>
    </location>
</feature>
<dbReference type="Proteomes" id="UP001610063">
    <property type="component" value="Unassembled WGS sequence"/>
</dbReference>
<comment type="subcellular location">
    <subcellularLocation>
        <location evidence="1">Cell envelope</location>
    </subcellularLocation>
</comment>
<dbReference type="PROSITE" id="PS51257">
    <property type="entry name" value="PROKAR_LIPOPROTEIN"/>
    <property type="match status" value="1"/>
</dbReference>
<feature type="domain" description="Multidrug resistance protein MdtA-like beta-barrel" evidence="6">
    <location>
        <begin position="207"/>
        <end position="289"/>
    </location>
</feature>
<evidence type="ECO:0000259" key="5">
    <source>
        <dbReference type="Pfam" id="PF25917"/>
    </source>
</evidence>
<protein>
    <submittedName>
        <fullName evidence="8">Efflux RND transporter periplasmic adaptor subunit</fullName>
    </submittedName>
</protein>
<evidence type="ECO:0000256" key="3">
    <source>
        <dbReference type="SAM" id="Coils"/>
    </source>
</evidence>
<dbReference type="Pfam" id="PF25944">
    <property type="entry name" value="Beta-barrel_RND"/>
    <property type="match status" value="1"/>
</dbReference>
<evidence type="ECO:0000256" key="2">
    <source>
        <dbReference type="ARBA" id="ARBA00009477"/>
    </source>
</evidence>
<keyword evidence="3" id="KW-0175">Coiled coil</keyword>
<organism evidence="8 9">
    <name type="scientific">Marinoscillum luteum</name>
    <dbReference type="NCBI Taxonomy" id="861051"/>
    <lineage>
        <taxon>Bacteria</taxon>
        <taxon>Pseudomonadati</taxon>
        <taxon>Bacteroidota</taxon>
        <taxon>Cytophagia</taxon>
        <taxon>Cytophagales</taxon>
        <taxon>Reichenbachiellaceae</taxon>
        <taxon>Marinoscillum</taxon>
    </lineage>
</organism>
<dbReference type="PANTHER" id="PTHR30158">
    <property type="entry name" value="ACRA/E-RELATED COMPONENT OF DRUG EFFLUX TRANSPORTER"/>
    <property type="match status" value="1"/>
</dbReference>
<proteinExistence type="inferred from homology"/>
<gene>
    <name evidence="8" type="ORF">ACHKAR_10655</name>
</gene>
<dbReference type="InterPro" id="IPR058624">
    <property type="entry name" value="MdtA-like_HH"/>
</dbReference>
<feature type="domain" description="Multidrug resistance protein MdtA-like alpha-helical hairpin" evidence="4">
    <location>
        <begin position="102"/>
        <end position="171"/>
    </location>
</feature>
<sequence>MLSRNIQSCSLIAGITLLAACGEPQPSGMQAPPAATVSVTTVQARAVSYYDEIPANVKALQEVELRAQVSGYITGIYFKEGDQVKKGQKLYTIDQQQTQANYQQALANLSVQEANLAKAEKDVERYRELDKKDAIAKQQVDYAEATYEAAVKQVEAARAMVSSSQTNVRYSTIVAPFDGTIGISQVRLGASVSPGQTLLNTVSSNDPIGVDIAVDQREILRFSQLLNSSAAETDSIFQLVLGGETYPHFGTLSFIDRAVDPQTGTIKMRIEFPNPEHVLRPGMSATLRVASYAENAITVPFKSLTELLGEFLVYVVQDDKVSQQKVAKGRQIGMDVIIESGLISGQTIVVEGVQKLREGSTISIQ</sequence>
<evidence type="ECO:0000259" key="7">
    <source>
        <dbReference type="Pfam" id="PF25967"/>
    </source>
</evidence>
<dbReference type="Pfam" id="PF25967">
    <property type="entry name" value="RND-MFP_C"/>
    <property type="match status" value="1"/>
</dbReference>
<name>A0ABW7N8G7_9BACT</name>
<dbReference type="Pfam" id="PF25917">
    <property type="entry name" value="BSH_RND"/>
    <property type="match status" value="1"/>
</dbReference>
<dbReference type="Gene3D" id="2.40.420.20">
    <property type="match status" value="1"/>
</dbReference>
<feature type="coiled-coil region" evidence="3">
    <location>
        <begin position="102"/>
        <end position="129"/>
    </location>
</feature>
<evidence type="ECO:0000313" key="8">
    <source>
        <dbReference type="EMBL" id="MFH6983905.1"/>
    </source>
</evidence>
<dbReference type="InterPro" id="IPR058627">
    <property type="entry name" value="MdtA-like_C"/>
</dbReference>
<comment type="caution">
    <text evidence="8">The sequence shown here is derived from an EMBL/GenBank/DDBJ whole genome shotgun (WGS) entry which is preliminary data.</text>
</comment>
<evidence type="ECO:0000313" key="9">
    <source>
        <dbReference type="Proteomes" id="UP001610063"/>
    </source>
</evidence>
<feature type="domain" description="Multidrug resistance protein MdtA-like C-terminal permuted SH3" evidence="7">
    <location>
        <begin position="295"/>
        <end position="355"/>
    </location>
</feature>
<dbReference type="Gene3D" id="2.40.50.100">
    <property type="match status" value="1"/>
</dbReference>
<dbReference type="SUPFAM" id="SSF111369">
    <property type="entry name" value="HlyD-like secretion proteins"/>
    <property type="match status" value="1"/>
</dbReference>
<dbReference type="EMBL" id="JBIPKE010000016">
    <property type="protein sequence ID" value="MFH6983905.1"/>
    <property type="molecule type" value="Genomic_DNA"/>
</dbReference>
<dbReference type="Pfam" id="PF25876">
    <property type="entry name" value="HH_MFP_RND"/>
    <property type="match status" value="1"/>
</dbReference>